<accession>A0ACC2KCI6</accession>
<keyword evidence="2" id="KW-1185">Reference proteome</keyword>
<evidence type="ECO:0000313" key="2">
    <source>
        <dbReference type="Proteomes" id="UP001234297"/>
    </source>
</evidence>
<gene>
    <name evidence="1" type="ORF">MRB53_014912</name>
</gene>
<dbReference type="EMBL" id="CM056812">
    <property type="protein sequence ID" value="KAJ8618726.1"/>
    <property type="molecule type" value="Genomic_DNA"/>
</dbReference>
<comment type="caution">
    <text evidence="1">The sequence shown here is derived from an EMBL/GenBank/DDBJ whole genome shotgun (WGS) entry which is preliminary data.</text>
</comment>
<organism evidence="1 2">
    <name type="scientific">Persea americana</name>
    <name type="common">Avocado</name>
    <dbReference type="NCBI Taxonomy" id="3435"/>
    <lineage>
        <taxon>Eukaryota</taxon>
        <taxon>Viridiplantae</taxon>
        <taxon>Streptophyta</taxon>
        <taxon>Embryophyta</taxon>
        <taxon>Tracheophyta</taxon>
        <taxon>Spermatophyta</taxon>
        <taxon>Magnoliopsida</taxon>
        <taxon>Magnoliidae</taxon>
        <taxon>Laurales</taxon>
        <taxon>Lauraceae</taxon>
        <taxon>Persea</taxon>
    </lineage>
</organism>
<proteinExistence type="predicted"/>
<name>A0ACC2KCI6_PERAE</name>
<reference evidence="1 2" key="1">
    <citation type="journal article" date="2022" name="Hortic Res">
        <title>A haplotype resolved chromosomal level avocado genome allows analysis of novel avocado genes.</title>
        <authorList>
            <person name="Nath O."/>
            <person name="Fletcher S.J."/>
            <person name="Hayward A."/>
            <person name="Shaw L.M."/>
            <person name="Masouleh A.K."/>
            <person name="Furtado A."/>
            <person name="Henry R.J."/>
            <person name="Mitter N."/>
        </authorList>
    </citation>
    <scope>NUCLEOTIDE SEQUENCE [LARGE SCALE GENOMIC DNA]</scope>
    <source>
        <strain evidence="2">cv. Hass</strain>
    </source>
</reference>
<protein>
    <submittedName>
        <fullName evidence="1">Uncharacterized protein</fullName>
    </submittedName>
</protein>
<evidence type="ECO:0000313" key="1">
    <source>
        <dbReference type="EMBL" id="KAJ8618726.1"/>
    </source>
</evidence>
<sequence>MLQASLRPNNYTFPFLLQACSKALAIVDGVQIHTHIVKLGFEEDVYIRNALIHFYSTCHELGESRRVFDESPGRRDVVSWNAILAGYARDGQVDICEKLFDEMPERDAISWSTMIMGYVQGGKLEEGLGLFREMRDKGIVPNEAALVTALSASAQLGLLEHGREVHSTIKDLKFPLSVSLHTALIDMYAKCGCIDLSRQLFDEMPQRDAFAWNAMICGLAIHGLGEEALALFQRFTHEGLHPVNVTFVGVLSACSRAGFVDEGRRHFKSMTENYGIEPEMEHYGCMVDLLGRAGFVNEALELIEKMAVPPDPVLWGTLLGACKMHGLVELGETIGRKLIELEPAHDGYYVLLANIYAKARKWEDVVKVRRLMVNRGNSKVAGWSLIEAQGSIHRFVAGDRSHKRSREIYRMLEEIGRRLVSAGYSPDISPVLHDIGEEEKEHVIREHSERLAIAFGLMVIGVGGVIRIVKNLRVCGDCHEVSKMISKGKDMGVEVLALSLPSPASQWERLSSSHQASTCGVIEMGSVQCRVSSFTKQASLPLRLLPPPTRTGQMIHHYCGAQMEAWVRPCLPKNNLASRCNSRWIEPAFSVWKQPFKKHSSSFGGLITSKTQEESSKSLVGEEKVGVLLLNLGGPETLEDVQPFLFNLFADPDIIRLPRLFRFLQNPLARFISVLRAPKSREGYASIGGGSPLRRITDAQAEELRKSLVAKNVPAEVYVGMRYWHPFTEEAIEQIKRDEITKLVVLPLYPQFSISTSGSSLRLLESIFKEDEYLVNMQHTVIPSWYQREGYIKAMVNLIEKELQKFENPEKVMIFFSAHGVPLAYVEEAGDPYKAEMEECVDLIMEELEKRRILNSYTLAYQSRVGPVEWLKPYTDEIIVELGQKGIRSLLAVPISFVSEHIETLEEIDVEYKELALKSGIEKWGRVPALGCEPTFISDLADAVIESLPYVGAMAVSNLEARQSLVPLGSVEELLAVYDSQRRELPPPVTMWEWGWTKSAETWNGRAAMLAVLVLLVLEVTTGEGGRKGMGAEASPISSPCIEDVHVLVVDDCPVDRKIVEKLLLKNGTFKVTTVDSGKKAMEVLGLNDEKVESPSLNEHKIDIILTDYCMPHMNGYNLLKVVKEHSCLKSVPVVLMSSENDPQRISRCRDTGAEDFILKPLHIGDIQRLTSYVKSPRPTPKIGVKRKVPPDIVPESNGSERQPRLARVAVA</sequence>
<dbReference type="Proteomes" id="UP001234297">
    <property type="component" value="Chromosome 4"/>
</dbReference>